<evidence type="ECO:0000256" key="1">
    <source>
        <dbReference type="ARBA" id="ARBA00022741"/>
    </source>
</evidence>
<comment type="caution">
    <text evidence="3">The sequence shown here is derived from an EMBL/GenBank/DDBJ whole genome shotgun (WGS) entry which is preliminary data.</text>
</comment>
<dbReference type="PANTHER" id="PTHR30476">
    <property type="entry name" value="UPF0234 PROTEIN YAJQ"/>
    <property type="match status" value="1"/>
</dbReference>
<evidence type="ECO:0000313" key="3">
    <source>
        <dbReference type="EMBL" id="MPL89915.1"/>
    </source>
</evidence>
<name>A0A644VFH6_9ZZZZ</name>
<dbReference type="HAMAP" id="MF_00632">
    <property type="entry name" value="UPF0234"/>
    <property type="match status" value="1"/>
</dbReference>
<dbReference type="SUPFAM" id="SSF89963">
    <property type="entry name" value="YajQ-like"/>
    <property type="match status" value="2"/>
</dbReference>
<dbReference type="InterPro" id="IPR007551">
    <property type="entry name" value="YajQ/Smlt4090-like"/>
</dbReference>
<evidence type="ECO:0000256" key="2">
    <source>
        <dbReference type="ARBA" id="ARBA00093450"/>
    </source>
</evidence>
<proteinExistence type="inferred from homology"/>
<dbReference type="GO" id="GO:0000166">
    <property type="term" value="F:nucleotide binding"/>
    <property type="evidence" value="ECO:0007669"/>
    <property type="project" value="UniProtKB-KW"/>
</dbReference>
<dbReference type="CDD" id="cd11740">
    <property type="entry name" value="YajQ_like"/>
    <property type="match status" value="1"/>
</dbReference>
<dbReference type="EMBL" id="VSSQ01000290">
    <property type="protein sequence ID" value="MPL89915.1"/>
    <property type="molecule type" value="Genomic_DNA"/>
</dbReference>
<accession>A0A644VFH6</accession>
<dbReference type="InterPro" id="IPR035570">
    <property type="entry name" value="UPF0234_N"/>
</dbReference>
<protein>
    <submittedName>
        <fullName evidence="3">Uncharacterized protein</fullName>
    </submittedName>
</protein>
<organism evidence="3">
    <name type="scientific">bioreactor metagenome</name>
    <dbReference type="NCBI Taxonomy" id="1076179"/>
    <lineage>
        <taxon>unclassified sequences</taxon>
        <taxon>metagenomes</taxon>
        <taxon>ecological metagenomes</taxon>
    </lineage>
</organism>
<dbReference type="Gene3D" id="3.30.70.860">
    <property type="match status" value="1"/>
</dbReference>
<sequence length="163" mass="18245">MSKDSSFDVVSQVDMQELDNALNQTKKEISQRYDFRGSTASIELNDNDIKMAAEDDYKLGAILDMLRQRMAKRGLPLRCLEPGKIEAASKGTVRQIVKIKQGIDKDKARDIVAAIKSSKLKVTTQQQDDQIRVTGAKKDDLQAVIQLLKAGDFGVDLQFINMR</sequence>
<gene>
    <name evidence="3" type="ORF">SDC9_35957</name>
</gene>
<dbReference type="NCBIfam" id="NF003819">
    <property type="entry name" value="PRK05412.1"/>
    <property type="match status" value="1"/>
</dbReference>
<dbReference type="Gene3D" id="3.30.70.990">
    <property type="entry name" value="YajQ-like, domain 2"/>
    <property type="match status" value="1"/>
</dbReference>
<dbReference type="PANTHER" id="PTHR30476:SF0">
    <property type="entry name" value="UPF0234 PROTEIN YAJQ"/>
    <property type="match status" value="1"/>
</dbReference>
<dbReference type="Pfam" id="PF04461">
    <property type="entry name" value="YajQ"/>
    <property type="match status" value="1"/>
</dbReference>
<comment type="similarity">
    <text evidence="2">Belongs to the YajQ family.</text>
</comment>
<dbReference type="InterPro" id="IPR035571">
    <property type="entry name" value="UPF0234-like_C"/>
</dbReference>
<keyword evidence="1" id="KW-0547">Nucleotide-binding</keyword>
<dbReference type="InterPro" id="IPR036183">
    <property type="entry name" value="YajQ-like_sf"/>
</dbReference>
<dbReference type="AlphaFoldDB" id="A0A644VFH6"/>
<dbReference type="GO" id="GO:0005829">
    <property type="term" value="C:cytosol"/>
    <property type="evidence" value="ECO:0007669"/>
    <property type="project" value="TreeGrafter"/>
</dbReference>
<reference evidence="3" key="1">
    <citation type="submission" date="2019-08" db="EMBL/GenBank/DDBJ databases">
        <authorList>
            <person name="Kucharzyk K."/>
            <person name="Murdoch R.W."/>
            <person name="Higgins S."/>
            <person name="Loffler F."/>
        </authorList>
    </citation>
    <scope>NUCLEOTIDE SEQUENCE</scope>
</reference>